<gene>
    <name evidence="1" type="ORF">OSB1V03_LOCUS1058</name>
</gene>
<dbReference type="CDD" id="cd02513">
    <property type="entry name" value="CMP-NeuAc_Synthase"/>
    <property type="match status" value="1"/>
</dbReference>
<dbReference type="PANTHER" id="PTHR21485">
    <property type="entry name" value="HAD SUPERFAMILY MEMBERS CMAS AND KDSC"/>
    <property type="match status" value="1"/>
</dbReference>
<dbReference type="InterPro" id="IPR003329">
    <property type="entry name" value="Cytidylyl_trans"/>
</dbReference>
<dbReference type="EMBL" id="CAJPIZ010000279">
    <property type="protein sequence ID" value="CAG2101007.1"/>
    <property type="molecule type" value="Genomic_DNA"/>
</dbReference>
<dbReference type="Gene3D" id="3.90.550.10">
    <property type="entry name" value="Spore Coat Polysaccharide Biosynthesis Protein SpsA, Chain A"/>
    <property type="match status" value="2"/>
</dbReference>
<keyword evidence="2" id="KW-1185">Reference proteome</keyword>
<dbReference type="InterPro" id="IPR029044">
    <property type="entry name" value="Nucleotide-diphossugar_trans"/>
</dbReference>
<dbReference type="EMBL" id="OC854854">
    <property type="protein sequence ID" value="CAD7620577.1"/>
    <property type="molecule type" value="Genomic_DNA"/>
</dbReference>
<dbReference type="InterPro" id="IPR050793">
    <property type="entry name" value="CMP-NeuNAc_synthase"/>
</dbReference>
<dbReference type="Pfam" id="PF02348">
    <property type="entry name" value="CTP_transf_3"/>
    <property type="match status" value="1"/>
</dbReference>
<reference evidence="1" key="1">
    <citation type="submission" date="2020-11" db="EMBL/GenBank/DDBJ databases">
        <authorList>
            <person name="Tran Van P."/>
        </authorList>
    </citation>
    <scope>NUCLEOTIDE SEQUENCE</scope>
</reference>
<sequence>MFNGKTMVFWGLVLARGSSKSIPHKNSKLFANKPLIAWVLEPMKLSDVFDEIWVSTDDDMIASIALSFGANVHRRSDKSATDSATSLTAVQEFLNTVKGCVCALFSWIITYYLQNIKIIQFMCVLGADQICLVQCTSPHLHYDYLRKAHNLMIKQKYDSVFSVYKSHSLRWDLQLNPLNFDPKCRPRRQEWTGICENKNMILHSLRWDLQLNPLNFDPKCRPRRQEWTGEFIESGHFYCFTTNLVQNEGLIQGGKCGVVEIPKHFCIEIDDMIDWKIAEQFIKINI</sequence>
<evidence type="ECO:0008006" key="3">
    <source>
        <dbReference type="Google" id="ProtNLM"/>
    </source>
</evidence>
<name>A0A7R9KDC3_9ACAR</name>
<dbReference type="PANTHER" id="PTHR21485:SF3">
    <property type="entry name" value="N-ACYLNEURAMINATE CYTIDYLYLTRANSFERASE"/>
    <property type="match status" value="1"/>
</dbReference>
<proteinExistence type="predicted"/>
<dbReference type="GO" id="GO:0008781">
    <property type="term" value="F:N-acylneuraminate cytidylyltransferase activity"/>
    <property type="evidence" value="ECO:0007669"/>
    <property type="project" value="TreeGrafter"/>
</dbReference>
<evidence type="ECO:0000313" key="2">
    <source>
        <dbReference type="Proteomes" id="UP000759131"/>
    </source>
</evidence>
<accession>A0A7R9KDC3</accession>
<dbReference type="OrthoDB" id="10262032at2759"/>
<dbReference type="Proteomes" id="UP000759131">
    <property type="component" value="Unassembled WGS sequence"/>
</dbReference>
<dbReference type="AlphaFoldDB" id="A0A7R9KDC3"/>
<dbReference type="SUPFAM" id="SSF53448">
    <property type="entry name" value="Nucleotide-diphospho-sugar transferases"/>
    <property type="match status" value="1"/>
</dbReference>
<protein>
    <recommendedName>
        <fullName evidence="3">Acylneuraminate cytidylyltransferase</fullName>
    </recommendedName>
</protein>
<evidence type="ECO:0000313" key="1">
    <source>
        <dbReference type="EMBL" id="CAD7620577.1"/>
    </source>
</evidence>
<organism evidence="1">
    <name type="scientific">Medioppia subpectinata</name>
    <dbReference type="NCBI Taxonomy" id="1979941"/>
    <lineage>
        <taxon>Eukaryota</taxon>
        <taxon>Metazoa</taxon>
        <taxon>Ecdysozoa</taxon>
        <taxon>Arthropoda</taxon>
        <taxon>Chelicerata</taxon>
        <taxon>Arachnida</taxon>
        <taxon>Acari</taxon>
        <taxon>Acariformes</taxon>
        <taxon>Sarcoptiformes</taxon>
        <taxon>Oribatida</taxon>
        <taxon>Brachypylina</taxon>
        <taxon>Oppioidea</taxon>
        <taxon>Oppiidae</taxon>
        <taxon>Medioppia</taxon>
    </lineage>
</organism>